<dbReference type="RefSeq" id="WP_088269543.1">
    <property type="nucleotide sequence ID" value="NZ_BMKI01000002.1"/>
</dbReference>
<sequence>MRLRKHDLTTVYLKKRVIEEDDEGNDNVTFSDESIELTMNVQSAGGQVAAAIYGERLPYIKSCKYQGELIKPKQNENDGICLYVKSTEEPDFFIKSIQPFSTHLNVTLEMREQNES</sequence>
<organism evidence="1 2">
    <name type="scientific">Enterococcus wangshanyuanii</name>
    <dbReference type="NCBI Taxonomy" id="2005703"/>
    <lineage>
        <taxon>Bacteria</taxon>
        <taxon>Bacillati</taxon>
        <taxon>Bacillota</taxon>
        <taxon>Bacilli</taxon>
        <taxon>Lactobacillales</taxon>
        <taxon>Enterococcaceae</taxon>
        <taxon>Enterococcus</taxon>
    </lineage>
</organism>
<keyword evidence="2" id="KW-1185">Reference proteome</keyword>
<evidence type="ECO:0000313" key="1">
    <source>
        <dbReference type="EMBL" id="GGC87832.1"/>
    </source>
</evidence>
<name>A0ABQ1NZL7_9ENTE</name>
<proteinExistence type="predicted"/>
<reference evidence="2" key="1">
    <citation type="journal article" date="2019" name="Int. J. Syst. Evol. Microbiol.">
        <title>The Global Catalogue of Microorganisms (GCM) 10K type strain sequencing project: providing services to taxonomists for standard genome sequencing and annotation.</title>
        <authorList>
            <consortium name="The Broad Institute Genomics Platform"/>
            <consortium name="The Broad Institute Genome Sequencing Center for Infectious Disease"/>
            <person name="Wu L."/>
            <person name="Ma J."/>
        </authorList>
    </citation>
    <scope>NUCLEOTIDE SEQUENCE [LARGE SCALE GENOMIC DNA]</scope>
    <source>
        <strain evidence="2">CGMCC 1.15942</strain>
    </source>
</reference>
<protein>
    <submittedName>
        <fullName evidence="1">Uncharacterized protein</fullName>
    </submittedName>
</protein>
<accession>A0ABQ1NZL7</accession>
<comment type="caution">
    <text evidence="1">The sequence shown here is derived from an EMBL/GenBank/DDBJ whole genome shotgun (WGS) entry which is preliminary data.</text>
</comment>
<gene>
    <name evidence="1" type="ORF">GCM10011573_16830</name>
</gene>
<evidence type="ECO:0000313" key="2">
    <source>
        <dbReference type="Proteomes" id="UP000630615"/>
    </source>
</evidence>
<dbReference type="Proteomes" id="UP000630615">
    <property type="component" value="Unassembled WGS sequence"/>
</dbReference>
<dbReference type="EMBL" id="BMKI01000002">
    <property type="protein sequence ID" value="GGC87832.1"/>
    <property type="molecule type" value="Genomic_DNA"/>
</dbReference>